<evidence type="ECO:0000313" key="2">
    <source>
        <dbReference type="EMBL" id="NFJ10624.1"/>
    </source>
</evidence>
<feature type="coiled-coil region" evidence="1">
    <location>
        <begin position="103"/>
        <end position="165"/>
    </location>
</feature>
<sequence>MDKKLEDLESYLNVDNWLKEKSGNVVKYLSYLTEVVKKNQDKISEEICEDIYFYLYPTIIDATKIYGLICDSKEQVGKEGELIFNKGNDGLEEVLVKFGQLQKTSKQKKIEELEELIFKLEQLIKGDKTNRTLIHEALYIYQNRVNEIKNEIEILQNSIEKVTIGQSKWEVFVITAEHIIPRLKEELANIKRK</sequence>
<organism evidence="2 3">
    <name type="scientific">Clostridium botulinum</name>
    <dbReference type="NCBI Taxonomy" id="1491"/>
    <lineage>
        <taxon>Bacteria</taxon>
        <taxon>Bacillati</taxon>
        <taxon>Bacillota</taxon>
        <taxon>Clostridia</taxon>
        <taxon>Eubacteriales</taxon>
        <taxon>Clostridiaceae</taxon>
        <taxon>Clostridium</taxon>
    </lineage>
</organism>
<dbReference type="Proteomes" id="UP000480039">
    <property type="component" value="Unassembled WGS sequence"/>
</dbReference>
<protein>
    <submittedName>
        <fullName evidence="2">Uncharacterized protein</fullName>
    </submittedName>
</protein>
<proteinExistence type="predicted"/>
<name>A0A846JK88_CLOBO</name>
<keyword evidence="1" id="KW-0175">Coiled coil</keyword>
<gene>
    <name evidence="2" type="ORF">FC871_19630</name>
</gene>
<accession>A0A846JK88</accession>
<reference evidence="2 3" key="1">
    <citation type="submission" date="2019-04" db="EMBL/GenBank/DDBJ databases">
        <title>Genome sequencing of Clostridium botulinum Groups I-IV and Clostridium butyricum.</title>
        <authorList>
            <person name="Brunt J."/>
            <person name="Van Vliet A.H.M."/>
            <person name="Stringer S.C."/>
            <person name="Carter A.T."/>
            <person name="Peck M.W."/>
        </authorList>
    </citation>
    <scope>NUCLEOTIDE SEQUENCE [LARGE SCALE GENOMIC DNA]</scope>
    <source>
        <strain evidence="2 3">Colworth BL30</strain>
    </source>
</reference>
<dbReference type="AlphaFoldDB" id="A0A846JK88"/>
<dbReference type="EMBL" id="SWQE01000017">
    <property type="protein sequence ID" value="NFJ10624.1"/>
    <property type="molecule type" value="Genomic_DNA"/>
</dbReference>
<evidence type="ECO:0000313" key="3">
    <source>
        <dbReference type="Proteomes" id="UP000480039"/>
    </source>
</evidence>
<comment type="caution">
    <text evidence="2">The sequence shown here is derived from an EMBL/GenBank/DDBJ whole genome shotgun (WGS) entry which is preliminary data.</text>
</comment>
<evidence type="ECO:0000256" key="1">
    <source>
        <dbReference type="SAM" id="Coils"/>
    </source>
</evidence>